<dbReference type="EMBL" id="AY266303">
    <property type="protein sequence ID" value="AAQ17940.1"/>
    <property type="molecule type" value="Genomic_DNA"/>
</dbReference>
<reference evidence="1 2" key="1">
    <citation type="journal article" date="2001" name="J. Bacteriol.">
        <title>Phylogeny of the major head and tail genes of the wide-ranging T4-type bacteriophages.</title>
        <authorList>
            <person name="Tetart F."/>
            <person name="Desplats C."/>
            <person name="Kutateladze M."/>
            <person name="Monod C."/>
            <person name="Ackermann H.W."/>
            <person name="Krisch H.M."/>
        </authorList>
    </citation>
    <scope>NUCLEOTIDE SEQUENCE</scope>
</reference>
<name>Q76YF5_9CAUD</name>
<evidence type="ECO:0000313" key="1">
    <source>
        <dbReference type="EMBL" id="AAQ17940.1"/>
    </source>
</evidence>
<proteinExistence type="predicted"/>
<keyword evidence="2" id="KW-1185">Reference proteome</keyword>
<dbReference type="KEGG" id="vg:2658105"/>
<evidence type="ECO:0000313" key="2">
    <source>
        <dbReference type="Proteomes" id="UP000002555"/>
    </source>
</evidence>
<gene>
    <name evidence="1" type="ORF">Aeh1ORF275c</name>
</gene>
<organism evidence="1 2">
    <name type="scientific">Aeromonas phage Aeh1</name>
    <dbReference type="NCBI Taxonomy" id="2880362"/>
    <lineage>
        <taxon>Viruses</taxon>
        <taxon>Duplodnaviria</taxon>
        <taxon>Heunggongvirae</taxon>
        <taxon>Uroviricota</taxon>
        <taxon>Caudoviricetes</taxon>
        <taxon>Pantevenvirales</taxon>
        <taxon>Straboviridae</taxon>
        <taxon>Cinqassovirus</taxon>
        <taxon>Cinqassovirus aeh1</taxon>
    </lineage>
</organism>
<accession>Q76YF5</accession>
<dbReference type="RefSeq" id="NP_944168.1">
    <property type="nucleotide sequence ID" value="NC_005260.1"/>
</dbReference>
<dbReference type="Proteomes" id="UP000002555">
    <property type="component" value="Segment"/>
</dbReference>
<protein>
    <submittedName>
        <fullName evidence="1">Uncharacterized protein</fullName>
    </submittedName>
</protein>
<sequence length="34" mass="3689">MLVHTCNRCSASLFHADMSDGSCPFCGNDDMEPP</sequence>